<evidence type="ECO:0000256" key="1">
    <source>
        <dbReference type="SAM" id="MobiDB-lite"/>
    </source>
</evidence>
<dbReference type="KEGG" id="sxn:IAG42_08245"/>
<keyword evidence="3" id="KW-1185">Reference proteome</keyword>
<feature type="region of interest" description="Disordered" evidence="1">
    <location>
        <begin position="147"/>
        <end position="170"/>
    </location>
</feature>
<dbReference type="Proteomes" id="UP000516428">
    <property type="component" value="Chromosome"/>
</dbReference>
<sequence length="170" mass="17376">MEAVRLIGVGRRALAQSQDAPDIMREAWQAQALAQAVGSRLAMLGPAELRGDALSLSEAGARGSGGSAGPVVGAGGIRAAQLTELGDARGALLELGALLGDVGIALVGVASESFEEGAYWQCMEAIDAADESRDRVLEILRRLPERDDGRLTDRGRSRGGGPAPGSDSAA</sequence>
<accession>A0A7H1B4G2</accession>
<dbReference type="RefSeq" id="WP_188336371.1">
    <property type="nucleotide sequence ID" value="NZ_CP061281.1"/>
</dbReference>
<evidence type="ECO:0000313" key="2">
    <source>
        <dbReference type="EMBL" id="QNS03617.1"/>
    </source>
</evidence>
<evidence type="ECO:0000313" key="3">
    <source>
        <dbReference type="Proteomes" id="UP000516428"/>
    </source>
</evidence>
<proteinExistence type="predicted"/>
<feature type="compositionally biased region" description="Basic and acidic residues" evidence="1">
    <location>
        <begin position="147"/>
        <end position="156"/>
    </location>
</feature>
<reference evidence="2 3" key="1">
    <citation type="submission" date="2020-09" db="EMBL/GenBank/DDBJ databases">
        <title>A novel species.</title>
        <authorList>
            <person name="Gao J."/>
        </authorList>
    </citation>
    <scope>NUCLEOTIDE SEQUENCE [LARGE SCALE GENOMIC DNA]</scope>
    <source>
        <strain evidence="2 3">CRXT-Y-14</strain>
    </source>
</reference>
<name>A0A7H1B4G2_9ACTN</name>
<protein>
    <submittedName>
        <fullName evidence="2">Uncharacterized protein</fullName>
    </submittedName>
</protein>
<dbReference type="EMBL" id="CP061281">
    <property type="protein sequence ID" value="QNS03617.1"/>
    <property type="molecule type" value="Genomic_DNA"/>
</dbReference>
<organism evidence="2 3">
    <name type="scientific">Streptomyces xanthii</name>
    <dbReference type="NCBI Taxonomy" id="2768069"/>
    <lineage>
        <taxon>Bacteria</taxon>
        <taxon>Bacillati</taxon>
        <taxon>Actinomycetota</taxon>
        <taxon>Actinomycetes</taxon>
        <taxon>Kitasatosporales</taxon>
        <taxon>Streptomycetaceae</taxon>
        <taxon>Streptomyces</taxon>
    </lineage>
</organism>
<dbReference type="AlphaFoldDB" id="A0A7H1B4G2"/>
<dbReference type="InterPro" id="IPR046081">
    <property type="entry name" value="DUF6099"/>
</dbReference>
<gene>
    <name evidence="2" type="ORF">IAG42_08245</name>
</gene>
<dbReference type="Pfam" id="PF19594">
    <property type="entry name" value="DUF6099"/>
    <property type="match status" value="1"/>
</dbReference>